<keyword evidence="2" id="KW-0812">Transmembrane</keyword>
<feature type="compositionally biased region" description="Polar residues" evidence="1">
    <location>
        <begin position="1258"/>
        <end position="1267"/>
    </location>
</feature>
<feature type="compositionally biased region" description="Basic and acidic residues" evidence="1">
    <location>
        <begin position="2983"/>
        <end position="3000"/>
    </location>
</feature>
<feature type="region of interest" description="Disordered" evidence="1">
    <location>
        <begin position="2958"/>
        <end position="3016"/>
    </location>
</feature>
<feature type="compositionally biased region" description="Low complexity" evidence="1">
    <location>
        <begin position="1"/>
        <end position="12"/>
    </location>
</feature>
<comment type="caution">
    <text evidence="3">The sequence shown here is derived from an EMBL/GenBank/DDBJ whole genome shotgun (WGS) entry which is preliminary data.</text>
</comment>
<feature type="compositionally biased region" description="Basic and acidic residues" evidence="1">
    <location>
        <begin position="1269"/>
        <end position="1279"/>
    </location>
</feature>
<feature type="compositionally biased region" description="Basic and acidic residues" evidence="1">
    <location>
        <begin position="1925"/>
        <end position="1982"/>
    </location>
</feature>
<feature type="compositionally biased region" description="Polar residues" evidence="1">
    <location>
        <begin position="300"/>
        <end position="309"/>
    </location>
</feature>
<feature type="compositionally biased region" description="Basic and acidic residues" evidence="1">
    <location>
        <begin position="563"/>
        <end position="572"/>
    </location>
</feature>
<evidence type="ECO:0000256" key="1">
    <source>
        <dbReference type="SAM" id="MobiDB-lite"/>
    </source>
</evidence>
<accession>A0A2A9M966</accession>
<feature type="compositionally biased region" description="Basic and acidic residues" evidence="1">
    <location>
        <begin position="2283"/>
        <end position="2300"/>
    </location>
</feature>
<feature type="transmembrane region" description="Helical" evidence="2">
    <location>
        <begin position="3977"/>
        <end position="3999"/>
    </location>
</feature>
<feature type="compositionally biased region" description="Basic and acidic residues" evidence="1">
    <location>
        <begin position="3853"/>
        <end position="3865"/>
    </location>
</feature>
<feature type="compositionally biased region" description="Basic and acidic residues" evidence="1">
    <location>
        <begin position="1734"/>
        <end position="1778"/>
    </location>
</feature>
<dbReference type="STRING" id="94643.A0A2A9M966"/>
<sequence length="4041" mass="432577">MSAEATSGATAARAERLADGHLGLTAPERERRPSGCLSCAEEANRPPRETETLEGEVATPRIASLPSAASPRAQEAAERDTGGAFGAEAGEADAHSPGSLGVAPSRLPLSPACSEPRGVKAYYSGDDNCRATDEKEAPMESFPDFACEKPPPARGREARESGEDAESGGGDDPQEAANGAVREAAQARVAFACEGKDADAPQGDDAVRGDCAAYREPAREPREEAREEREGNLSTEIAAEEAEELRRGCQRRDLEKQRLEGGNPDAHEEDATAEGDETKRAGEEDHPSKKARTASHESQAETPHSSLQTEKAEEATGTLERNRGSSCEESEPAREEKSPERAAEARSQNEARNERHNETSNPPVCQAGPEGREERTQSEPVHNEDEQLDGEVNASEPPAQRGDAQHTLSKEAREEAMPQGERGENEARLEQRQHLASEDAEEKAERRAEGEAGSSASKTAGRKTHSETKQGKATQRQPKKEEETRSEGDKRSHTEETLASDQTLERDEGEKKAHGALTQILAKRDKEEIQNGKHNPPGQTDRSETIGAQGELQKHKEKKVIHAHGEEKERQTHKEKKRRHAHEENTNLSLVLSGIRERLTHENEKTRDKYGSEEPLQRDDTPAEEHLNRDQGRNPIETEGLTDADTSPSQHPALPLSQRNLSSLSIDESGAGQREGDGGEEKMQTPQKESEQRESAAAGREPRATETCGKTTSGRGCGASSEGSSFSLSRSPPSTPSASSLAMAPAPPASSASSASGAESAGPSASSPSSPGLCAGMLHRRSSEESGFASPESRSRVASASSRSPPPAGASNPRRLRAFDAEAAQESFSSCLRSASSASSAPLRSVAADPLPTPAGDGEGTEAEAVKNREKKRESAKTDEVRKARAPAVFQSGASGERRGLETEDCRSESTREQLEGWKKLASTGGAQEAVNQTQAELEGASFQMEEEKSRETTALEPEEEREGAAAHSAEPREKAPGREVRQGERDSHEAATQDEKRQSEETDATPREERRTSKEAKKRAMRVVTNSNAETEIHEGSGGGGPGESAAGRRIDRGEENRAEGRQPATPNGDQAVRGQRSKVQEGMTLDSGLASPDAEAAAGEAGANTISTREGRMQKVKSNTKGASAAEAADARPPVEEEGSENAPCEGVRLNKEKDKENASERSCSIPPAQTLWAAHATEETKETREEKSQRGQSVDPELSQTGGSTREGIGGKAPKHRAAEKIRSSDDRHAARRRADPRPETPREKGECREACNNEIHSACTQRNWKPRDETQHDNSGKGSCAPQERGCRATPDMNREETQPNYSDGRAESRAASDNGCEMSAEIEPRPRPPTFPEASPSSETPSLSAACKSASLPRSICVSIVDVERFQAEEGCQASDAAPRSPPPSSSSPGSVARHPRSSHLCRSSRRVSSATVLRHLPESPFPAPSGASCTSTPPPFSAPEAPRASCSRPSRVAAAAPEAEGRNTQTELKKNEAKERESEAHPAQEVSKRERRGREENLANADAKEEETHAAVTEVERGTGEEDERGSAREERVRHDEATGALKAEQGDTEKRGESAEPRRAKSDGLEGERAAQLSREGAVSADDRGKERHNEKKGNEAEESCAEASAEDGESCLSGAGRQPSFSPRGEFGLPKRARIQPRKPFASSAFASRAGPGLRRPSFARIQRALLREERATSVRRRRSERRRTAAKEERLDARRGASHSKQQNGDSTRDAAQQAPAAEASRSLAEARQEPQKTQNRSREVEEAEDAKAKTEAERETARQRTTDQRGDGEGEELYGIKFGFNIAAERREGDSEGRDAGDRGNRRLHDSRDTAEVTGFDNDVNRNRSKQGEGRADTTYAGQRETRGATPAENKAWSVNVRHPGKVIADEESGGGRMETIEARERSLGARDQQKQREAGATPLKGHDEDCNRGGGECEGAKTRAEDTKTAARETTRDEKKQAGQTRTRAEHERRRIKAADQDDEERKETLIDARNRSALGAAFSPAKIAAEDPRGATQSVPVSTFSFSGFSFNRGSDEGGDSARPKPTPVFAVEGEPDEQKKRSKRVDEGTTRRDTVAPTSAAGNAEEKARQRGSKELETSGESKHEEEILTARTCQKTRRRREGSSRQTHRNQQSADRNENEELFNSNRGSRGELRDLVYDKRETTRADSALCREEGGAALSRSSRITARANEEEKKTTKQRPRKNGTGKTEERDQQEGTGINRPATARGGQNQAERTDDFPSSFSPLGLLLGPSCPSSSSTSSPLSSAGLLTFIAPPAGALAPLEATRTATPLFRDDPGMEGEERCSTEEEPSRFCERRRRRKEKTIDEDMQALILLFKSSSLQRTPKPARAASRLAPRDLRGRFERRGDEEQATKNHEKIRKSPSHLWEEGEYEEAQKLIEALAGPPVHRLSPPSRATPAASLSFSSEAAARPSVNPASAPAPSSAGLSALLELWITEGEMMCHEEEAALLAASLAAEPPLLPRFSDASASRRGGQKALVVGGGIVRAHSQPTVQAAEDFLLAWPCSEATDPKEALRGCSAANPPQTAKLAFPAASLTPPSPALSEAGGRSEALLRRRDETSHAASSANWRPQGALSPSLFFHPLGSSSTTVPVAAPFPPASVCVASDLPQSPRSPATGSALPFRAFAAVGDCCAPVQGPALDVWVVSAAVRAEAAEVSFAAADREGGLCEVSRARDLCAAKRGRRASPPAQLDSRSLLSGIAAPSRLAAAPGPPVPYALLSASAPSGAASPSCTRVPLPPAPPSPPFHLPSFCPDAAGLTCHMGSSAAASSPRSFPSCLEELPAHWAAEGCFGARAHDGLSPLSLCVGSDLSPLACRVAGASLRDPPDDPGDRGAGAAPGFDALDVEFLPSQLLHEARSQSQAPSCQAAARRGDAEKRSQRRAGRACGAPDRDSLRDFARELRLGTSERRISTPAAAAFSAESRGQRLETALADLAFTSAPFSSLPTFACPDKTLQDERNPWPEASQNESNATEREKRDEGGERRDANEGRGASEPTEETSSKGVQAWLERCSEFFTRSLFVSDKATPRCEASAMNVSGTPAAAAARQHPPGNKGGERSSSTCLLAPHCLAESAAPQPAAVAAAKKGNPKRRKSLSAGVQTDELREEEISDLGSVFGSLVSSCPSSLSSRLPARSPAPLAGLQLLREDAERRAKQVTRASSTHKEVKEKQASEATQQPATSDLRGLSREATKPQGAEALECGSSGQASSLAPSPVFPLSLRTPSPAASAPPSISLGGGADRPASRAGAATLPPQPSSLLPSSEAKEAKAAARASTGSAKEGRRRSSSRSSSLPCSASLGSSFASLSSSLSSCSDLCHPRRGRRPRLSVGVQVCSPRHAPPRRKGDASARQLVRKKAFATSSQSRGASRHEAGEARESEHKPSGNWLAHTAAEGEGEASQVSSSSFKSLAFFSPLPCRSLESAARGWSASGAGGRGAVRPLSRRQEKNVSAVGSSASERSLRQQGHVKPVAEEESVEAATRRFCSRKSASKKRASLELATGGAEKEAAEALASGLATSQSSQASQVLARSLSSSSLLQPEDASKYLFALPCSPSPPSPRSACEGMANGEGAPGCGRFVRSGRGSDTASPWVLSGVNRAAALAVEAALEKEEELKKQLLLLKAHGEAHRVRLEELQRRKSLFERQEGDREERRQAQLQLAKEEDRRREEAARARKAAAALRSGKGRGLGPTGGRQGDWSRSPAAVRGGRRAAFESRTRRLSQSAKDAADRLAAATEERVRSLSRKAVQRMRSLRKPCDAAPPQSGASRAASPCSQGSPPPVGEERKGSLEMHLPYARPPRDGSSPARRPSPRGILLSPCRGRARGGPQEEAWRSHSARRRGLRRRAEPEKVTVAHDVRRRGSDEVIIPAVTAFSHDSEKGLSRLREAPRDGKDLRRHAHACREPHSRSPRTSDGARQMSAGVNPKRERQNEACAGEPRERCCGGRSDARREAKPDEGARKRTRKRQRLLQAAAVAGATVTTAGASAIQSVRDKLRRRRERKDREGFSSASVSVERDGDLFSSRLANPPLGRQ</sequence>
<feature type="compositionally biased region" description="Basic and acidic residues" evidence="1">
    <location>
        <begin position="1220"/>
        <end position="1255"/>
    </location>
</feature>
<feature type="compositionally biased region" description="Low complexity" evidence="1">
    <location>
        <begin position="718"/>
        <end position="772"/>
    </location>
</feature>
<evidence type="ECO:0000313" key="3">
    <source>
        <dbReference type="EMBL" id="PFH34439.1"/>
    </source>
</evidence>
<feature type="compositionally biased region" description="Basic and acidic residues" evidence="1">
    <location>
        <begin position="3886"/>
        <end position="3902"/>
    </location>
</feature>
<feature type="region of interest" description="Disordered" evidence="1">
    <location>
        <begin position="3052"/>
        <end position="3072"/>
    </location>
</feature>
<feature type="compositionally biased region" description="Basic and acidic residues" evidence="1">
    <location>
        <begin position="2563"/>
        <end position="2572"/>
    </location>
</feature>
<feature type="compositionally biased region" description="Basic and acidic residues" evidence="1">
    <location>
        <begin position="3173"/>
        <end position="3182"/>
    </location>
</feature>
<feature type="compositionally biased region" description="Basic and acidic residues" evidence="1">
    <location>
        <begin position="2045"/>
        <end position="2063"/>
    </location>
</feature>
<feature type="compositionally biased region" description="Basic and acidic residues" evidence="1">
    <location>
        <begin position="1048"/>
        <end position="1062"/>
    </location>
</feature>
<feature type="region of interest" description="Disordered" evidence="1">
    <location>
        <begin position="2281"/>
        <end position="2300"/>
    </location>
</feature>
<feature type="compositionally biased region" description="Basic and acidic residues" evidence="1">
    <location>
        <begin position="2073"/>
        <end position="2098"/>
    </location>
</feature>
<name>A0A2A9M966_BESBE</name>
<reference evidence="3 4" key="1">
    <citation type="submission" date="2017-09" db="EMBL/GenBank/DDBJ databases">
        <title>Genome sequencing of Besnoitia besnoiti strain Bb-Ger1.</title>
        <authorList>
            <person name="Schares G."/>
            <person name="Venepally P."/>
            <person name="Lorenzi H.A."/>
        </authorList>
    </citation>
    <scope>NUCLEOTIDE SEQUENCE [LARGE SCALE GENOMIC DNA]</scope>
    <source>
        <strain evidence="3 4">Bb-Ger1</strain>
    </source>
</reference>
<dbReference type="RefSeq" id="XP_029218448.1">
    <property type="nucleotide sequence ID" value="XM_029364865.1"/>
</dbReference>
<keyword evidence="2" id="KW-1133">Transmembrane helix</keyword>
<feature type="compositionally biased region" description="Basic and acidic residues" evidence="1">
    <location>
        <begin position="1551"/>
        <end position="1576"/>
    </location>
</feature>
<organism evidence="3 4">
    <name type="scientific">Besnoitia besnoiti</name>
    <name type="common">Apicomplexan protozoan</name>
    <dbReference type="NCBI Taxonomy" id="94643"/>
    <lineage>
        <taxon>Eukaryota</taxon>
        <taxon>Sar</taxon>
        <taxon>Alveolata</taxon>
        <taxon>Apicomplexa</taxon>
        <taxon>Conoidasida</taxon>
        <taxon>Coccidia</taxon>
        <taxon>Eucoccidiorida</taxon>
        <taxon>Eimeriorina</taxon>
        <taxon>Sarcocystidae</taxon>
        <taxon>Besnoitia</taxon>
    </lineage>
</organism>
<feature type="compositionally biased region" description="Basic and acidic residues" evidence="1">
    <location>
        <begin position="244"/>
        <end position="299"/>
    </location>
</feature>
<feature type="compositionally biased region" description="Basic and acidic residues" evidence="1">
    <location>
        <begin position="42"/>
        <end position="51"/>
    </location>
</feature>
<feature type="region of interest" description="Disordered" evidence="1">
    <location>
        <begin position="2547"/>
        <end position="2581"/>
    </location>
</feature>
<feature type="region of interest" description="Disordered" evidence="1">
    <location>
        <begin position="2867"/>
        <end position="2903"/>
    </location>
</feature>
<evidence type="ECO:0000256" key="2">
    <source>
        <dbReference type="SAM" id="Phobius"/>
    </source>
</evidence>
<feature type="compositionally biased region" description="Basic and acidic residues" evidence="1">
    <location>
        <begin position="3378"/>
        <end position="3392"/>
    </location>
</feature>
<feature type="compositionally biased region" description="Basic and acidic residues" evidence="1">
    <location>
        <begin position="1473"/>
        <end position="1544"/>
    </location>
</feature>
<feature type="compositionally biased region" description="Basic and acidic residues" evidence="1">
    <location>
        <begin position="3652"/>
        <end position="3681"/>
    </location>
</feature>
<feature type="compositionally biased region" description="Basic and acidic residues" evidence="1">
    <location>
        <begin position="1885"/>
        <end position="1904"/>
    </location>
</feature>
<feature type="compositionally biased region" description="Low complexity" evidence="1">
    <location>
        <begin position="827"/>
        <end position="848"/>
    </location>
</feature>
<feature type="compositionally biased region" description="Basic and acidic residues" evidence="1">
    <location>
        <begin position="3933"/>
        <end position="3968"/>
    </location>
</feature>
<keyword evidence="4" id="KW-1185">Reference proteome</keyword>
<feature type="compositionally biased region" description="Basic and acidic residues" evidence="1">
    <location>
        <begin position="595"/>
        <end position="632"/>
    </location>
</feature>
<feature type="compositionally biased region" description="Low complexity" evidence="1">
    <location>
        <begin position="3519"/>
        <end position="3543"/>
    </location>
</feature>
<feature type="compositionally biased region" description="Basic and acidic residues" evidence="1">
    <location>
        <begin position="896"/>
        <end position="919"/>
    </location>
</feature>
<feature type="region of interest" description="Disordered" evidence="1">
    <location>
        <begin position="1376"/>
        <end position="2234"/>
    </location>
</feature>
<feature type="compositionally biased region" description="Acidic residues" evidence="1">
    <location>
        <begin position="1604"/>
        <end position="1617"/>
    </location>
</feature>
<feature type="compositionally biased region" description="Basic and acidic residues" evidence="1">
    <location>
        <begin position="2139"/>
        <end position="2165"/>
    </location>
</feature>
<feature type="region of interest" description="Disordered" evidence="1">
    <location>
        <begin position="3433"/>
        <end position="3543"/>
    </location>
</feature>
<feature type="compositionally biased region" description="Low complexity" evidence="1">
    <location>
        <begin position="789"/>
        <end position="813"/>
    </location>
</feature>
<feature type="compositionally biased region" description="Basic residues" evidence="1">
    <location>
        <begin position="3750"/>
        <end position="3763"/>
    </location>
</feature>
<feature type="region of interest" description="Disordered" evidence="1">
    <location>
        <begin position="195"/>
        <end position="1351"/>
    </location>
</feature>
<feature type="compositionally biased region" description="Basic and acidic residues" evidence="1">
    <location>
        <begin position="370"/>
        <end position="385"/>
    </location>
</feature>
<feature type="compositionally biased region" description="Polar residues" evidence="1">
    <location>
        <begin position="657"/>
        <end position="666"/>
    </location>
</feature>
<feature type="compositionally biased region" description="Basic and acidic residues" evidence="1">
    <location>
        <begin position="216"/>
        <end position="231"/>
    </location>
</feature>
<feature type="compositionally biased region" description="Basic and acidic residues" evidence="1">
    <location>
        <begin position="674"/>
        <end position="704"/>
    </location>
</feature>
<dbReference type="VEuPathDB" id="ToxoDB:BESB_064700"/>
<feature type="compositionally biased region" description="Basic and acidic residues" evidence="1">
    <location>
        <begin position="2022"/>
        <end position="2031"/>
    </location>
</feature>
<dbReference type="GeneID" id="40311398"/>
<feature type="compositionally biased region" description="Basic and acidic residues" evidence="1">
    <location>
        <begin position="522"/>
        <end position="531"/>
    </location>
</feature>
<proteinExistence type="predicted"/>
<feature type="compositionally biased region" description="Basic and acidic residues" evidence="1">
    <location>
        <begin position="127"/>
        <end position="138"/>
    </location>
</feature>
<feature type="compositionally biased region" description="Low complexity" evidence="1">
    <location>
        <begin position="2010"/>
        <end position="2019"/>
    </location>
</feature>
<feature type="compositionally biased region" description="Basic and acidic residues" evidence="1">
    <location>
        <begin position="478"/>
        <end position="496"/>
    </location>
</feature>
<feature type="region of interest" description="Disordered" evidence="1">
    <location>
        <begin position="2335"/>
        <end position="2377"/>
    </location>
</feature>
<feature type="compositionally biased region" description="Basic and acidic residues" evidence="1">
    <location>
        <begin position="1794"/>
        <end position="1821"/>
    </location>
</feature>
<feature type="region of interest" description="Disordered" evidence="1">
    <location>
        <begin position="1"/>
        <end position="183"/>
    </location>
</feature>
<feature type="compositionally biased region" description="Basic residues" evidence="1">
    <location>
        <begin position="3493"/>
        <end position="3503"/>
    </location>
</feature>
<feature type="compositionally biased region" description="Basic and acidic residues" evidence="1">
    <location>
        <begin position="503"/>
        <end position="513"/>
    </location>
</feature>
<feature type="compositionally biased region" description="Basic and acidic residues" evidence="1">
    <location>
        <begin position="2346"/>
        <end position="2367"/>
    </location>
</feature>
<feature type="compositionally biased region" description="Basic and acidic residues" evidence="1">
    <location>
        <begin position="331"/>
        <end position="358"/>
    </location>
</feature>
<protein>
    <submittedName>
        <fullName evidence="3">Uncharacterized protein</fullName>
    </submittedName>
</protein>
<feature type="region of interest" description="Disordered" evidence="1">
    <location>
        <begin position="3091"/>
        <end position="3114"/>
    </location>
</feature>
<feature type="region of interest" description="Disordered" evidence="1">
    <location>
        <begin position="3652"/>
        <end position="3865"/>
    </location>
</feature>
<feature type="compositionally biased region" description="Low complexity" evidence="1">
    <location>
        <begin position="1096"/>
        <end position="1105"/>
    </location>
</feature>
<feature type="compositionally biased region" description="Basic and acidic residues" evidence="1">
    <location>
        <begin position="1691"/>
        <end position="1704"/>
    </location>
</feature>
<feature type="compositionally biased region" description="Basic and acidic residues" evidence="1">
    <location>
        <begin position="970"/>
        <end position="1016"/>
    </location>
</feature>
<feature type="region of interest" description="Disordered" evidence="1">
    <location>
        <begin position="3157"/>
        <end position="3409"/>
    </location>
</feature>
<feature type="compositionally biased region" description="Low complexity" evidence="1">
    <location>
        <begin position="3228"/>
        <end position="3245"/>
    </location>
</feature>
<feature type="compositionally biased region" description="Basic residues" evidence="1">
    <location>
        <begin position="1399"/>
        <end position="1411"/>
    </location>
</feature>
<feature type="compositionally biased region" description="Low complexity" evidence="1">
    <location>
        <begin position="2870"/>
        <end position="2881"/>
    </location>
</feature>
<feature type="compositionally biased region" description="Basic and acidic residues" evidence="1">
    <location>
        <begin position="864"/>
        <end position="883"/>
    </location>
</feature>
<feature type="compositionally biased region" description="Basic and acidic residues" evidence="1">
    <location>
        <begin position="1588"/>
        <end position="1603"/>
    </location>
</feature>
<feature type="compositionally biased region" description="Basic and acidic residues" evidence="1">
    <location>
        <begin position="1829"/>
        <end position="1842"/>
    </location>
</feature>
<keyword evidence="2" id="KW-0472">Membrane</keyword>
<feature type="compositionally biased region" description="Low complexity" evidence="1">
    <location>
        <begin position="3298"/>
        <end position="3324"/>
    </location>
</feature>
<feature type="compositionally biased region" description="Basic and acidic residues" evidence="1">
    <location>
        <begin position="1151"/>
        <end position="1162"/>
    </location>
</feature>
<gene>
    <name evidence="3" type="ORF">BESB_064700</name>
</gene>
<feature type="compositionally biased region" description="Low complexity" evidence="1">
    <location>
        <begin position="1720"/>
        <end position="1733"/>
    </location>
</feature>
<evidence type="ECO:0000313" key="4">
    <source>
        <dbReference type="Proteomes" id="UP000224006"/>
    </source>
</evidence>
<dbReference type="KEGG" id="bbes:BESB_064700"/>
<feature type="compositionally biased region" description="Basic and acidic residues" evidence="1">
    <location>
        <begin position="408"/>
        <end position="450"/>
    </location>
</feature>
<feature type="region of interest" description="Disordered" evidence="1">
    <location>
        <begin position="3886"/>
        <end position="4041"/>
    </location>
</feature>
<feature type="compositionally biased region" description="Low complexity" evidence="1">
    <location>
        <begin position="3977"/>
        <end position="3993"/>
    </location>
</feature>
<feature type="compositionally biased region" description="Gly residues" evidence="1">
    <location>
        <begin position="3694"/>
        <end position="3704"/>
    </location>
</feature>
<dbReference type="Proteomes" id="UP000224006">
    <property type="component" value="Chromosome VI"/>
</dbReference>
<dbReference type="EMBL" id="NWUJ01000006">
    <property type="protein sequence ID" value="PFH34439.1"/>
    <property type="molecule type" value="Genomic_DNA"/>
</dbReference>
<feature type="compositionally biased region" description="Basic and acidic residues" evidence="1">
    <location>
        <begin position="1179"/>
        <end position="1192"/>
    </location>
</feature>